<accession>A0A0E0JVL5</accession>
<dbReference type="HOGENOM" id="CLU_2798383_0_0_1"/>
<reference evidence="1" key="1">
    <citation type="submission" date="2015-04" db="UniProtKB">
        <authorList>
            <consortium name="EnsemblPlants"/>
        </authorList>
    </citation>
    <scope>IDENTIFICATION</scope>
</reference>
<sequence length="68" mass="7160">MTSSAVCSASIPFSSSSSRPPLVKIAKGKTEGPKNCTIGEVNIDNSGKYNFSLLTVFIIPGLQLTLRS</sequence>
<reference evidence="1" key="2">
    <citation type="submission" date="2018-05" db="EMBL/GenBank/DDBJ databases">
        <title>OpunRS2 (Oryza punctata Reference Sequence Version 2).</title>
        <authorList>
            <person name="Zhang J."/>
            <person name="Kudrna D."/>
            <person name="Lee S."/>
            <person name="Talag J."/>
            <person name="Welchert J."/>
            <person name="Wing R.A."/>
        </authorList>
    </citation>
    <scope>NUCLEOTIDE SEQUENCE [LARGE SCALE GENOMIC DNA]</scope>
</reference>
<dbReference type="EnsemblPlants" id="OPUNC02G03220.1">
    <property type="protein sequence ID" value="OPUNC02G03220.1"/>
    <property type="gene ID" value="OPUNC02G03220"/>
</dbReference>
<dbReference type="AlphaFoldDB" id="A0A0E0JVL5"/>
<evidence type="ECO:0000313" key="1">
    <source>
        <dbReference type="EnsemblPlants" id="OPUNC02G03220.1"/>
    </source>
</evidence>
<organism evidence="1">
    <name type="scientific">Oryza punctata</name>
    <name type="common">Red rice</name>
    <dbReference type="NCBI Taxonomy" id="4537"/>
    <lineage>
        <taxon>Eukaryota</taxon>
        <taxon>Viridiplantae</taxon>
        <taxon>Streptophyta</taxon>
        <taxon>Embryophyta</taxon>
        <taxon>Tracheophyta</taxon>
        <taxon>Spermatophyta</taxon>
        <taxon>Magnoliopsida</taxon>
        <taxon>Liliopsida</taxon>
        <taxon>Poales</taxon>
        <taxon>Poaceae</taxon>
        <taxon>BOP clade</taxon>
        <taxon>Oryzoideae</taxon>
        <taxon>Oryzeae</taxon>
        <taxon>Oryzinae</taxon>
        <taxon>Oryza</taxon>
    </lineage>
</organism>
<keyword evidence="2" id="KW-1185">Reference proteome</keyword>
<protein>
    <submittedName>
        <fullName evidence="1">Uncharacterized protein</fullName>
    </submittedName>
</protein>
<dbReference type="Gramene" id="OPUNC02G03220.1">
    <property type="protein sequence ID" value="OPUNC02G03220.1"/>
    <property type="gene ID" value="OPUNC02G03220"/>
</dbReference>
<proteinExistence type="predicted"/>
<name>A0A0E0JVL5_ORYPU</name>
<evidence type="ECO:0000313" key="2">
    <source>
        <dbReference type="Proteomes" id="UP000026962"/>
    </source>
</evidence>
<dbReference type="Proteomes" id="UP000026962">
    <property type="component" value="Chromosome 2"/>
</dbReference>